<gene>
    <name evidence="1" type="ORF">EZS28_029419</name>
</gene>
<reference evidence="1 2" key="1">
    <citation type="submission" date="2019-03" db="EMBL/GenBank/DDBJ databases">
        <title>Single cell metagenomics reveals metabolic interactions within the superorganism composed of flagellate Streblomastix strix and complex community of Bacteroidetes bacteria on its surface.</title>
        <authorList>
            <person name="Treitli S.C."/>
            <person name="Kolisko M."/>
            <person name="Husnik F."/>
            <person name="Keeling P."/>
            <person name="Hampl V."/>
        </authorList>
    </citation>
    <scope>NUCLEOTIDE SEQUENCE [LARGE SCALE GENOMIC DNA]</scope>
    <source>
        <strain evidence="1">ST1C</strain>
    </source>
</reference>
<comment type="caution">
    <text evidence="1">The sequence shown here is derived from an EMBL/GenBank/DDBJ whole genome shotgun (WGS) entry which is preliminary data.</text>
</comment>
<dbReference type="OrthoDB" id="10261439at2759"/>
<proteinExistence type="predicted"/>
<evidence type="ECO:0008006" key="3">
    <source>
        <dbReference type="Google" id="ProtNLM"/>
    </source>
</evidence>
<name>A0A5J4UY69_9EUKA</name>
<evidence type="ECO:0000313" key="1">
    <source>
        <dbReference type="EMBL" id="KAA6375052.1"/>
    </source>
</evidence>
<feature type="non-terminal residue" evidence="1">
    <location>
        <position position="108"/>
    </location>
</feature>
<protein>
    <recommendedName>
        <fullName evidence="3">Clathrin/coatomer adaptor adaptin-like N-terminal domain-containing protein</fullName>
    </recommendedName>
</protein>
<sequence length="108" mass="12208">MVEAISSALAVMLDGRGQKKLAEDTTESIQGLLESKRAENKKQGLKSIMHLHQIGEKEAAQKMLMLVIRTCVNIEDNELKRYLLLYFEVTGLGLENCDPERRSMFVLV</sequence>
<dbReference type="Proteomes" id="UP000324800">
    <property type="component" value="Unassembled WGS sequence"/>
</dbReference>
<dbReference type="AlphaFoldDB" id="A0A5J4UY69"/>
<organism evidence="1 2">
    <name type="scientific">Streblomastix strix</name>
    <dbReference type="NCBI Taxonomy" id="222440"/>
    <lineage>
        <taxon>Eukaryota</taxon>
        <taxon>Metamonada</taxon>
        <taxon>Preaxostyla</taxon>
        <taxon>Oxymonadida</taxon>
        <taxon>Streblomastigidae</taxon>
        <taxon>Streblomastix</taxon>
    </lineage>
</organism>
<accession>A0A5J4UY69</accession>
<dbReference type="EMBL" id="SNRW01011510">
    <property type="protein sequence ID" value="KAA6375052.1"/>
    <property type="molecule type" value="Genomic_DNA"/>
</dbReference>
<evidence type="ECO:0000313" key="2">
    <source>
        <dbReference type="Proteomes" id="UP000324800"/>
    </source>
</evidence>